<protein>
    <submittedName>
        <fullName evidence="2">Uncharacterized protein</fullName>
    </submittedName>
</protein>
<dbReference type="Proteomes" id="UP000018721">
    <property type="component" value="Unassembled WGS sequence"/>
</dbReference>
<proteinExistence type="predicted"/>
<dbReference type="OrthoDB" id="133187at2759"/>
<dbReference type="HOGENOM" id="CLU_1655636_0_0_1"/>
<dbReference type="EMBL" id="ANIZ01002540">
    <property type="protein sequence ID" value="ETI39669.1"/>
    <property type="molecule type" value="Genomic_DNA"/>
</dbReference>
<feature type="compositionally biased region" description="Basic and acidic residues" evidence="1">
    <location>
        <begin position="27"/>
        <end position="38"/>
    </location>
</feature>
<comment type="caution">
    <text evidence="2">The sequence shown here is derived from an EMBL/GenBank/DDBJ whole genome shotgun (WGS) entry which is preliminary data.</text>
</comment>
<name>V9EKC0_PHYNI</name>
<accession>V9EKC0</accession>
<evidence type="ECO:0000256" key="1">
    <source>
        <dbReference type="SAM" id="MobiDB-lite"/>
    </source>
</evidence>
<evidence type="ECO:0000313" key="3">
    <source>
        <dbReference type="Proteomes" id="UP000018721"/>
    </source>
</evidence>
<organism evidence="2 3">
    <name type="scientific">Phytophthora nicotianae P1569</name>
    <dbReference type="NCBI Taxonomy" id="1317065"/>
    <lineage>
        <taxon>Eukaryota</taxon>
        <taxon>Sar</taxon>
        <taxon>Stramenopiles</taxon>
        <taxon>Oomycota</taxon>
        <taxon>Peronosporomycetes</taxon>
        <taxon>Peronosporales</taxon>
        <taxon>Peronosporaceae</taxon>
        <taxon>Phytophthora</taxon>
    </lineage>
</organism>
<dbReference type="AlphaFoldDB" id="V9EKC0"/>
<keyword evidence="3" id="KW-1185">Reference proteome</keyword>
<reference evidence="2 3" key="1">
    <citation type="submission" date="2013-11" db="EMBL/GenBank/DDBJ databases">
        <title>The Genome Sequence of Phytophthora parasitica P1569.</title>
        <authorList>
            <consortium name="The Broad Institute Genomics Platform"/>
            <person name="Russ C."/>
            <person name="Tyler B."/>
            <person name="Panabieres F."/>
            <person name="Shan W."/>
            <person name="Tripathy S."/>
            <person name="Grunwald N."/>
            <person name="Machado M."/>
            <person name="Johnson C.S."/>
            <person name="Arredondo F."/>
            <person name="Hong C."/>
            <person name="Coffey M."/>
            <person name="Young S.K."/>
            <person name="Zeng Q."/>
            <person name="Gargeya S."/>
            <person name="Fitzgerald M."/>
            <person name="Abouelleil A."/>
            <person name="Alvarado L."/>
            <person name="Chapman S.B."/>
            <person name="Gainer-Dewar J."/>
            <person name="Goldberg J."/>
            <person name="Griggs A."/>
            <person name="Gujja S."/>
            <person name="Hansen M."/>
            <person name="Howarth C."/>
            <person name="Imamovic A."/>
            <person name="Ireland A."/>
            <person name="Larimer J."/>
            <person name="McCowan C."/>
            <person name="Murphy C."/>
            <person name="Pearson M."/>
            <person name="Poon T.W."/>
            <person name="Priest M."/>
            <person name="Roberts A."/>
            <person name="Saif S."/>
            <person name="Shea T."/>
            <person name="Sykes S."/>
            <person name="Wortman J."/>
            <person name="Nusbaum C."/>
            <person name="Birren B."/>
        </authorList>
    </citation>
    <scope>NUCLEOTIDE SEQUENCE [LARGE SCALE GENOMIC DNA]</scope>
    <source>
        <strain evidence="2 3">P1569</strain>
    </source>
</reference>
<evidence type="ECO:0000313" key="2">
    <source>
        <dbReference type="EMBL" id="ETI39669.1"/>
    </source>
</evidence>
<feature type="region of interest" description="Disordered" evidence="1">
    <location>
        <begin position="27"/>
        <end position="48"/>
    </location>
</feature>
<sequence>MRDELGLTEVRKTRMINQIRHQIKIEQREAEDERREAEKAEEETERIGKIPAKRKRDWDELNDVLKSKRGKDGSTAFSAMEYGQLPKRFRTDEGSVKSGVFYDLMNEPNALTDNMLDDLLKAIENKNCVYQDPTSNEATRIQFMGAIFESVVRMFKTDEQ</sequence>
<gene>
    <name evidence="2" type="ORF">F443_14752</name>
</gene>